<name>A0A371D6L0_9APHY</name>
<gene>
    <name evidence="2" type="ORF">OH76DRAFT_1484076</name>
</gene>
<proteinExistence type="predicted"/>
<protein>
    <recommendedName>
        <fullName evidence="4">F-box domain-containing protein</fullName>
    </recommendedName>
</protein>
<dbReference type="Proteomes" id="UP000256964">
    <property type="component" value="Unassembled WGS sequence"/>
</dbReference>
<keyword evidence="1" id="KW-0812">Transmembrane</keyword>
<organism evidence="2 3">
    <name type="scientific">Lentinus brumalis</name>
    <dbReference type="NCBI Taxonomy" id="2498619"/>
    <lineage>
        <taxon>Eukaryota</taxon>
        <taxon>Fungi</taxon>
        <taxon>Dikarya</taxon>
        <taxon>Basidiomycota</taxon>
        <taxon>Agaricomycotina</taxon>
        <taxon>Agaricomycetes</taxon>
        <taxon>Polyporales</taxon>
        <taxon>Polyporaceae</taxon>
        <taxon>Lentinus</taxon>
    </lineage>
</organism>
<evidence type="ECO:0000256" key="1">
    <source>
        <dbReference type="SAM" id="Phobius"/>
    </source>
</evidence>
<keyword evidence="1" id="KW-1133">Transmembrane helix</keyword>
<sequence length="357" mass="39702">MTVTGHRRMSVLIPRNGLPPEILDRIVLLLVSDTAGFTAIASLSLVSWQFRQLAFRRYYATLRVRSARHWVRSCRIDGMYSWVRSLDTSTPFFQYKLDALSRFASLQDLTLDFSADGLATQRSRCLLLFKNVAAGLSSLKLTHLPRIDVTLLSLLAGRFPSLSNLDLSCTERLDEQCCWLCYEESSSCVVHSPIPDCFPSAERLAVCNSLSAVTPDHLPSHLQSVFGNALKPLRKLEHLFLGIFLSGADMLNCHFDRCATVVISSPRTGWYSSPPFGPDRCEICLVEHGATVRERERIASALLAKLLPSLETIGWSTYFAKDRPGDDVERKATVFARDSLEGKAAMGRRGSALDKAG</sequence>
<feature type="transmembrane region" description="Helical" evidence="1">
    <location>
        <begin position="26"/>
        <end position="48"/>
    </location>
</feature>
<evidence type="ECO:0008006" key="4">
    <source>
        <dbReference type="Google" id="ProtNLM"/>
    </source>
</evidence>
<reference evidence="2 3" key="1">
    <citation type="journal article" date="2018" name="Biotechnol. Biofuels">
        <title>Integrative visual omics of the white-rot fungus Polyporus brumalis exposes the biotechnological potential of its oxidative enzymes for delignifying raw plant biomass.</title>
        <authorList>
            <person name="Miyauchi S."/>
            <person name="Rancon A."/>
            <person name="Drula E."/>
            <person name="Hage H."/>
            <person name="Chaduli D."/>
            <person name="Favel A."/>
            <person name="Grisel S."/>
            <person name="Henrissat B."/>
            <person name="Herpoel-Gimbert I."/>
            <person name="Ruiz-Duenas F.J."/>
            <person name="Chevret D."/>
            <person name="Hainaut M."/>
            <person name="Lin J."/>
            <person name="Wang M."/>
            <person name="Pangilinan J."/>
            <person name="Lipzen A."/>
            <person name="Lesage-Meessen L."/>
            <person name="Navarro D."/>
            <person name="Riley R."/>
            <person name="Grigoriev I.V."/>
            <person name="Zhou S."/>
            <person name="Raouche S."/>
            <person name="Rosso M.N."/>
        </authorList>
    </citation>
    <scope>NUCLEOTIDE SEQUENCE [LARGE SCALE GENOMIC DNA]</scope>
    <source>
        <strain evidence="2 3">BRFM 1820</strain>
    </source>
</reference>
<dbReference type="OrthoDB" id="3159295at2759"/>
<dbReference type="EMBL" id="KZ857413">
    <property type="protein sequence ID" value="RDX48159.1"/>
    <property type="molecule type" value="Genomic_DNA"/>
</dbReference>
<dbReference type="AlphaFoldDB" id="A0A371D6L0"/>
<evidence type="ECO:0000313" key="2">
    <source>
        <dbReference type="EMBL" id="RDX48159.1"/>
    </source>
</evidence>
<evidence type="ECO:0000313" key="3">
    <source>
        <dbReference type="Proteomes" id="UP000256964"/>
    </source>
</evidence>
<keyword evidence="1" id="KW-0472">Membrane</keyword>
<keyword evidence="3" id="KW-1185">Reference proteome</keyword>
<accession>A0A371D6L0</accession>